<dbReference type="Proteomes" id="UP000053369">
    <property type="component" value="Unassembled WGS sequence"/>
</dbReference>
<protein>
    <submittedName>
        <fullName evidence="2">Uncharacterized protein</fullName>
    </submittedName>
</protein>
<evidence type="ECO:0000313" key="2">
    <source>
        <dbReference type="EMBL" id="KFQ29233.1"/>
    </source>
</evidence>
<dbReference type="AlphaFoldDB" id="A0A091QPY5"/>
<feature type="region of interest" description="Disordered" evidence="1">
    <location>
        <begin position="53"/>
        <end position="73"/>
    </location>
</feature>
<gene>
    <name evidence="2" type="ORF">N332_05709</name>
</gene>
<dbReference type="InterPro" id="IPR053819">
    <property type="entry name" value="TEADIR3_omega_loop"/>
</dbReference>
<sequence length="120" mass="12974">SPQHTEAEAPCASPRGIHRLGPLAGLFEYGVHRCLSPQAAGGKTQQLERKYGHITPMHRRKLPPSFWREPGPSPAGLLHTGIPDFSDLLANWTVEPGLDAGRELPPELGRPGLESEPFAG</sequence>
<dbReference type="EMBL" id="KK801697">
    <property type="protein sequence ID" value="KFQ29233.1"/>
    <property type="molecule type" value="Genomic_DNA"/>
</dbReference>
<accession>A0A091QPY5</accession>
<reference evidence="2 3" key="1">
    <citation type="submission" date="2014-04" db="EMBL/GenBank/DDBJ databases">
        <title>Genome evolution of avian class.</title>
        <authorList>
            <person name="Zhang G."/>
            <person name="Li C."/>
        </authorList>
    </citation>
    <scope>NUCLEOTIDE SEQUENCE [LARGE SCALE GENOMIC DNA]</scope>
    <source>
        <strain evidence="2">BGI_N332</strain>
    </source>
</reference>
<feature type="non-terminal residue" evidence="2">
    <location>
        <position position="1"/>
    </location>
</feature>
<evidence type="ECO:0000313" key="3">
    <source>
        <dbReference type="Proteomes" id="UP000053369"/>
    </source>
</evidence>
<organism evidence="2 3">
    <name type="scientific">Mesitornis unicolor</name>
    <name type="common">brown roatelo</name>
    <dbReference type="NCBI Taxonomy" id="54374"/>
    <lineage>
        <taxon>Eukaryota</taxon>
        <taxon>Metazoa</taxon>
        <taxon>Chordata</taxon>
        <taxon>Craniata</taxon>
        <taxon>Vertebrata</taxon>
        <taxon>Euteleostomi</taxon>
        <taxon>Archelosauria</taxon>
        <taxon>Archosauria</taxon>
        <taxon>Dinosauria</taxon>
        <taxon>Saurischia</taxon>
        <taxon>Theropoda</taxon>
        <taxon>Coelurosauria</taxon>
        <taxon>Aves</taxon>
        <taxon>Neognathae</taxon>
        <taxon>Neoaves</taxon>
        <taxon>Columbimorphae</taxon>
        <taxon>Mesitornithiformes</taxon>
        <taxon>Mesitornithidae</taxon>
        <taxon>Mesitornis</taxon>
    </lineage>
</organism>
<name>A0A091QPY5_9AVES</name>
<evidence type="ECO:0000256" key="1">
    <source>
        <dbReference type="SAM" id="MobiDB-lite"/>
    </source>
</evidence>
<keyword evidence="3" id="KW-1185">Reference proteome</keyword>
<feature type="region of interest" description="Disordered" evidence="1">
    <location>
        <begin position="97"/>
        <end position="120"/>
    </location>
</feature>
<proteinExistence type="predicted"/>
<feature type="non-terminal residue" evidence="2">
    <location>
        <position position="120"/>
    </location>
</feature>
<dbReference type="Pfam" id="PF15238">
    <property type="entry name" value="TEADIR3"/>
    <property type="match status" value="1"/>
</dbReference>